<dbReference type="GO" id="GO:0016020">
    <property type="term" value="C:membrane"/>
    <property type="evidence" value="ECO:0007669"/>
    <property type="project" value="UniProtKB-SubCell"/>
</dbReference>
<proteinExistence type="inferred from homology"/>
<comment type="similarity">
    <text evidence="2">Belongs to the CRT-like transporter family.</text>
</comment>
<dbReference type="InterPro" id="IPR013936">
    <property type="entry name" value="CRT-like"/>
</dbReference>
<evidence type="ECO:0000256" key="1">
    <source>
        <dbReference type="ARBA" id="ARBA00004141"/>
    </source>
</evidence>
<evidence type="ECO:0000256" key="4">
    <source>
        <dbReference type="ARBA" id="ARBA00022692"/>
    </source>
</evidence>
<gene>
    <name evidence="8" type="ORF">OS493_028205</name>
</gene>
<feature type="transmembrane region" description="Helical" evidence="7">
    <location>
        <begin position="95"/>
        <end position="116"/>
    </location>
</feature>
<keyword evidence="4 7" id="KW-0812">Transmembrane</keyword>
<keyword evidence="3" id="KW-0813">Transport</keyword>
<keyword evidence="6 7" id="KW-0472">Membrane</keyword>
<name>A0A9W9YWX4_9CNID</name>
<dbReference type="PANTHER" id="PTHR31326">
    <property type="entry name" value="PROTEIN CLT2, CHLOROPLASTIC"/>
    <property type="match status" value="1"/>
</dbReference>
<evidence type="ECO:0000256" key="5">
    <source>
        <dbReference type="ARBA" id="ARBA00022989"/>
    </source>
</evidence>
<evidence type="ECO:0000313" key="9">
    <source>
        <dbReference type="Proteomes" id="UP001163046"/>
    </source>
</evidence>
<evidence type="ECO:0000256" key="7">
    <source>
        <dbReference type="SAM" id="Phobius"/>
    </source>
</evidence>
<sequence length="126" mass="13915">MKCQGEESTWLISCSGRQHINSLRCSVVLGRYSAVVRKCQEHGWLGKNWLFGLRCFFGAAGCDATSGTRGTMFILMYVLSYVGGANLLRHAEGATWLAIVTSLVTPLGFFFWSLFIEPPFSGSHIT</sequence>
<feature type="transmembrane region" description="Helical" evidence="7">
    <location>
        <begin position="70"/>
        <end position="88"/>
    </location>
</feature>
<dbReference type="AlphaFoldDB" id="A0A9W9YWX4"/>
<accession>A0A9W9YWX4</accession>
<organism evidence="8 9">
    <name type="scientific">Desmophyllum pertusum</name>
    <dbReference type="NCBI Taxonomy" id="174260"/>
    <lineage>
        <taxon>Eukaryota</taxon>
        <taxon>Metazoa</taxon>
        <taxon>Cnidaria</taxon>
        <taxon>Anthozoa</taxon>
        <taxon>Hexacorallia</taxon>
        <taxon>Scleractinia</taxon>
        <taxon>Caryophylliina</taxon>
        <taxon>Caryophylliidae</taxon>
        <taxon>Desmophyllum</taxon>
    </lineage>
</organism>
<evidence type="ECO:0000313" key="8">
    <source>
        <dbReference type="EMBL" id="KAJ7371043.1"/>
    </source>
</evidence>
<dbReference type="OrthoDB" id="264057at2759"/>
<dbReference type="PANTHER" id="PTHR31326:SF1">
    <property type="entry name" value="PROTEIN CLT2, CHLOROPLASTIC"/>
    <property type="match status" value="1"/>
</dbReference>
<evidence type="ECO:0000256" key="2">
    <source>
        <dbReference type="ARBA" id="ARBA00006690"/>
    </source>
</evidence>
<reference evidence="8" key="1">
    <citation type="submission" date="2023-01" db="EMBL/GenBank/DDBJ databases">
        <title>Genome assembly of the deep-sea coral Lophelia pertusa.</title>
        <authorList>
            <person name="Herrera S."/>
            <person name="Cordes E."/>
        </authorList>
    </citation>
    <scope>NUCLEOTIDE SEQUENCE</scope>
    <source>
        <strain evidence="8">USNM1676648</strain>
        <tissue evidence="8">Polyp</tissue>
    </source>
</reference>
<dbReference type="EMBL" id="MU826852">
    <property type="protein sequence ID" value="KAJ7371043.1"/>
    <property type="molecule type" value="Genomic_DNA"/>
</dbReference>
<keyword evidence="9" id="KW-1185">Reference proteome</keyword>
<keyword evidence="5 7" id="KW-1133">Transmembrane helix</keyword>
<evidence type="ECO:0000256" key="6">
    <source>
        <dbReference type="ARBA" id="ARBA00023136"/>
    </source>
</evidence>
<comment type="caution">
    <text evidence="8">The sequence shown here is derived from an EMBL/GenBank/DDBJ whole genome shotgun (WGS) entry which is preliminary data.</text>
</comment>
<protein>
    <submittedName>
        <fullName evidence="8">Uncharacterized protein</fullName>
    </submittedName>
</protein>
<dbReference type="Proteomes" id="UP001163046">
    <property type="component" value="Unassembled WGS sequence"/>
</dbReference>
<evidence type="ECO:0000256" key="3">
    <source>
        <dbReference type="ARBA" id="ARBA00022448"/>
    </source>
</evidence>
<comment type="subcellular location">
    <subcellularLocation>
        <location evidence="1">Membrane</location>
        <topology evidence="1">Multi-pass membrane protein</topology>
    </subcellularLocation>
</comment>